<dbReference type="SMART" id="SM00737">
    <property type="entry name" value="ML"/>
    <property type="match status" value="2"/>
</dbReference>
<dbReference type="InterPro" id="IPR028996">
    <property type="entry name" value="GM2-AP"/>
</dbReference>
<dbReference type="Ensembl" id="ENSCCRT00000085810.2">
    <property type="protein sequence ID" value="ENSCCRP00000079089.2"/>
    <property type="gene ID" value="ENSCCRG00000042859.2"/>
</dbReference>
<dbReference type="Gene3D" id="2.70.220.10">
    <property type="entry name" value="Ganglioside GM2 activator"/>
    <property type="match status" value="2"/>
</dbReference>
<dbReference type="SUPFAM" id="SSF63707">
    <property type="entry name" value="Ganglioside M2 (gm2) activator"/>
    <property type="match status" value="2"/>
</dbReference>
<evidence type="ECO:0000256" key="1">
    <source>
        <dbReference type="ARBA" id="ARBA00022729"/>
    </source>
</evidence>
<evidence type="ECO:0000313" key="4">
    <source>
        <dbReference type="Ensembl" id="ENSCCRP00000079089.2"/>
    </source>
</evidence>
<organism evidence="4 5">
    <name type="scientific">Cyprinus carpio carpio</name>
    <dbReference type="NCBI Taxonomy" id="630221"/>
    <lineage>
        <taxon>Eukaryota</taxon>
        <taxon>Metazoa</taxon>
        <taxon>Chordata</taxon>
        <taxon>Craniata</taxon>
        <taxon>Vertebrata</taxon>
        <taxon>Euteleostomi</taxon>
        <taxon>Actinopterygii</taxon>
        <taxon>Neopterygii</taxon>
        <taxon>Teleostei</taxon>
        <taxon>Ostariophysi</taxon>
        <taxon>Cypriniformes</taxon>
        <taxon>Cyprinidae</taxon>
        <taxon>Cyprininae</taxon>
        <taxon>Cyprinus</taxon>
    </lineage>
</organism>
<dbReference type="PANTHER" id="PTHR17357">
    <property type="entry name" value="GM2 GANGLIOSIDE ACTIVATOR PROTEIN"/>
    <property type="match status" value="1"/>
</dbReference>
<sequence>MKSCVSVFIALFAVNCFLLEGSSQLLGRRISKFTKVWGFSWQNCGAQDDPAKMKSLSISPDPISIPGQLTAAASGSTSVALTSPLSVNVTLEREIAGLWVKIPCLDEIGSCHYPNACDLLDQLIPPGQDCPEPLHTYGLPCHCPFKAGDYALPTSDIVIPEVELPGWLTNGNYRVQGILGSSEKELGCLKISFSLHSSKNSVLLDVSSEWHSRRSFAFTKFRGFSWENCGKPDDPTDVKTLHVYPNPIPSPGYVIAAASATTSVHLCSPFPVNLTLEREVAGVWLKVPCVDDLGSCYYPDACVRLAQLFMMIPELCPEPKRSSSVPCGCPFRAGDYYWPSSGIYIPNFSLPNRLTNFRLQIILGNAEKELGCLKVSFSIASVLYNQHTEM</sequence>
<evidence type="ECO:0000256" key="2">
    <source>
        <dbReference type="SAM" id="SignalP"/>
    </source>
</evidence>
<keyword evidence="5" id="KW-1185">Reference proteome</keyword>
<name>A0A8C1EKM5_CYPCA</name>
<protein>
    <submittedName>
        <fullName evidence="4">Ganglioside GM2 activator</fullName>
    </submittedName>
</protein>
<feature type="domain" description="MD-2-related lipid-recognition" evidence="3">
    <location>
        <begin position="41"/>
        <end position="193"/>
    </location>
</feature>
<feature type="signal peptide" evidence="2">
    <location>
        <begin position="1"/>
        <end position="23"/>
    </location>
</feature>
<dbReference type="GeneTree" id="ENSGT00390000003288"/>
<dbReference type="GO" id="GO:0006689">
    <property type="term" value="P:ganglioside catabolic process"/>
    <property type="evidence" value="ECO:0007669"/>
    <property type="project" value="InterPro"/>
</dbReference>
<reference evidence="4" key="2">
    <citation type="submission" date="2025-09" db="UniProtKB">
        <authorList>
            <consortium name="Ensembl"/>
        </authorList>
    </citation>
    <scope>IDENTIFICATION</scope>
</reference>
<dbReference type="GO" id="GO:0008047">
    <property type="term" value="F:enzyme activator activity"/>
    <property type="evidence" value="ECO:0007669"/>
    <property type="project" value="InterPro"/>
</dbReference>
<evidence type="ECO:0000313" key="5">
    <source>
        <dbReference type="Proteomes" id="UP001108240"/>
    </source>
</evidence>
<keyword evidence="1 2" id="KW-0732">Signal</keyword>
<dbReference type="InterPro" id="IPR036846">
    <property type="entry name" value="GM2-AP_sf"/>
</dbReference>
<feature type="chain" id="PRO_5039904138" evidence="2">
    <location>
        <begin position="24"/>
        <end position="390"/>
    </location>
</feature>
<evidence type="ECO:0000259" key="3">
    <source>
        <dbReference type="SMART" id="SM00737"/>
    </source>
</evidence>
<feature type="domain" description="MD-2-related lipid-recognition" evidence="3">
    <location>
        <begin position="226"/>
        <end position="377"/>
    </location>
</feature>
<dbReference type="OMA" id="GRELACQ"/>
<reference evidence="4" key="1">
    <citation type="submission" date="2025-08" db="UniProtKB">
        <authorList>
            <consortium name="Ensembl"/>
        </authorList>
    </citation>
    <scope>IDENTIFICATION</scope>
</reference>
<dbReference type="AlphaFoldDB" id="A0A8C1EKM5"/>
<accession>A0A8C1EKM5</accession>
<dbReference type="GO" id="GO:0005319">
    <property type="term" value="F:lipid transporter activity"/>
    <property type="evidence" value="ECO:0007669"/>
    <property type="project" value="TreeGrafter"/>
</dbReference>
<dbReference type="Pfam" id="PF02221">
    <property type="entry name" value="E1_DerP2_DerF2"/>
    <property type="match status" value="2"/>
</dbReference>
<dbReference type="GO" id="GO:0009898">
    <property type="term" value="C:cytoplasmic side of plasma membrane"/>
    <property type="evidence" value="ECO:0007669"/>
    <property type="project" value="TreeGrafter"/>
</dbReference>
<dbReference type="PANTHER" id="PTHR17357:SF0">
    <property type="entry name" value="GANGLIOSIDE GM2 ACTIVATOR"/>
    <property type="match status" value="1"/>
</dbReference>
<dbReference type="Proteomes" id="UP001108240">
    <property type="component" value="Unplaced"/>
</dbReference>
<dbReference type="InterPro" id="IPR003172">
    <property type="entry name" value="ML_dom"/>
</dbReference>
<proteinExistence type="predicted"/>